<evidence type="ECO:0000313" key="3">
    <source>
        <dbReference type="Proteomes" id="UP000664164"/>
    </source>
</evidence>
<evidence type="ECO:0000313" key="2">
    <source>
        <dbReference type="EMBL" id="MBO1268875.1"/>
    </source>
</evidence>
<protein>
    <submittedName>
        <fullName evidence="2">Cobalt chelatase</fullName>
    </submittedName>
</protein>
<dbReference type="GO" id="GO:0009236">
    <property type="term" value="P:cobalamin biosynthetic process"/>
    <property type="evidence" value="ECO:0007669"/>
    <property type="project" value="InterPro"/>
</dbReference>
<comment type="caution">
    <text evidence="2">The sequence shown here is derived from an EMBL/GenBank/DDBJ whole genome shotgun (WGS) entry which is preliminary data.</text>
</comment>
<accession>A0A939KPK9</accession>
<dbReference type="EMBL" id="JAFNLL010000031">
    <property type="protein sequence ID" value="MBO1268875.1"/>
    <property type="molecule type" value="Genomic_DNA"/>
</dbReference>
<keyword evidence="3" id="KW-1185">Reference proteome</keyword>
<name>A0A939KPK9_9MICC</name>
<dbReference type="PANTHER" id="PTHR41248:SF1">
    <property type="entry name" value="NORD PROTEIN"/>
    <property type="match status" value="1"/>
</dbReference>
<evidence type="ECO:0000259" key="1">
    <source>
        <dbReference type="Pfam" id="PF11775"/>
    </source>
</evidence>
<gene>
    <name evidence="2" type="ORF">J1902_13005</name>
</gene>
<dbReference type="SUPFAM" id="SSF53300">
    <property type="entry name" value="vWA-like"/>
    <property type="match status" value="1"/>
</dbReference>
<dbReference type="AlphaFoldDB" id="A0A939KPK9"/>
<feature type="domain" description="Cobalamin biosynthesis protein CobT VWA" evidence="1">
    <location>
        <begin position="367"/>
        <end position="588"/>
    </location>
</feature>
<dbReference type="Pfam" id="PF06213">
    <property type="entry name" value="CobT"/>
    <property type="match status" value="1"/>
</dbReference>
<dbReference type="PIRSF" id="PIRSF031715">
    <property type="entry name" value="Cob_chel_CobT"/>
    <property type="match status" value="1"/>
</dbReference>
<proteinExistence type="predicted"/>
<dbReference type="Gene3D" id="3.40.50.410">
    <property type="entry name" value="von Willebrand factor, type A domain"/>
    <property type="match status" value="1"/>
</dbReference>
<dbReference type="InterPro" id="IPR006538">
    <property type="entry name" value="CobT"/>
</dbReference>
<dbReference type="InterPro" id="IPR036465">
    <property type="entry name" value="vWFA_dom_sf"/>
</dbReference>
<dbReference type="PANTHER" id="PTHR41248">
    <property type="entry name" value="NORD PROTEIN"/>
    <property type="match status" value="1"/>
</dbReference>
<sequence>MASLAEQTEQAEKERAETASRQLAAASLRRRKQTVELCAAALRALSGQPGLHFRGPALYRESAPVAMPAPHLHPGMDSTDLDAFRGAADGMALRLLHSDAALHAELCPATPARMLVFEMLEQFRAESLGDAAMPGVRANLNRRFLQWSREFEASTLAETALGIILFTVAQVCRARITAEPMAPDFEDRIESTRADLAPYLGTHLAALRRERFSQSRFARHALAIAETVAAISEHLEAREARPSRSGGRAQFPLLFDQDSNDDAVPTAAYGRSKALETGEGGYRRFTTAYDREFQATELVRTELLRGYRQQLDDDIARQGINVPRLGRALGAVLSTAVHDGWDGDALEGRLDGSRLARLVTSSGDRRVFRTERTEPRSDATVTFLVDCSGSMKEHSAAVAALVDVYARALELAGARCEVLGFTTAAWNGGRAGKDWIRAGRPPHPGRLNEVRHLVFKDADTPWRLARPAIAGLMKKDLFREGADGEAVDWACARLSDAGSGGVRGSVAGGSGSERRILLVVSDGSPTDGATALANDGHYLEQHLRDVVAAHEAAGTAEIFGLGVGLDLSPYYRRNIALDLSRGSSAAVVGQVLALLAGRR</sequence>
<dbReference type="Proteomes" id="UP000664164">
    <property type="component" value="Unassembled WGS sequence"/>
</dbReference>
<dbReference type="InterPro" id="IPR025861">
    <property type="entry name" value="CobT_VWA_dom"/>
</dbReference>
<reference evidence="2" key="1">
    <citation type="submission" date="2021-03" db="EMBL/GenBank/DDBJ databases">
        <title>A new species, PO-11, isolated from a karst cave deposit.</title>
        <authorList>
            <person name="Zhaoxiaoyong W."/>
        </authorList>
    </citation>
    <scope>NUCLEOTIDE SEQUENCE</scope>
    <source>
        <strain evidence="2">PO-11</strain>
    </source>
</reference>
<dbReference type="Pfam" id="PF11775">
    <property type="entry name" value="CobT_C"/>
    <property type="match status" value="1"/>
</dbReference>
<dbReference type="RefSeq" id="WP_207616690.1">
    <property type="nucleotide sequence ID" value="NZ_JAFNLL010000031.1"/>
</dbReference>
<organism evidence="2 3">
    <name type="scientific">Arthrobacter cavernae</name>
    <dbReference type="NCBI Taxonomy" id="2817681"/>
    <lineage>
        <taxon>Bacteria</taxon>
        <taxon>Bacillati</taxon>
        <taxon>Actinomycetota</taxon>
        <taxon>Actinomycetes</taxon>
        <taxon>Micrococcales</taxon>
        <taxon>Micrococcaceae</taxon>
        <taxon>Arthrobacter</taxon>
    </lineage>
</organism>
<dbReference type="InterPro" id="IPR051928">
    <property type="entry name" value="NorD/CobT"/>
</dbReference>